<reference evidence="4" key="1">
    <citation type="submission" date="2012-06" db="EMBL/GenBank/DDBJ databases">
        <title>Short 5' UTR of Entamoeba genes.</title>
        <authorList>
            <person name="Hiranuka K."/>
            <person name="Kumagai M."/>
            <person name="Wakaguri H."/>
            <person name="Suzuki Y."/>
            <person name="Sugano S."/>
            <person name="Watanabe J."/>
            <person name="Makioka A."/>
        </authorList>
    </citation>
    <scope>NUCLEOTIDE SEQUENCE</scope>
    <source>
        <strain evidence="4">HM-1:IMSS</strain>
    </source>
</reference>
<dbReference type="VEuPathDB" id="AmoebaDB:EHI_148580"/>
<sequence length="358" mass="41826">MTVVQRNPKIINFHNVCGAENDDSFTHRVLFIALDASNNKEFTSGAVFIVKILVPEFANLQNDQFSFQFFTEGITSKLVCITAIPTGKKVVLRTFGNYTEYLVDRRQESVIMNTYGQKVYGGFLNGIVYDFTPGRTMDYNEFRKPEILSKMAECIAGVHQLKPNLKKEPILFKEMRAWLNNVPSHYLDPEKQKTFAAANIKFEDLSKEIDYVEKKLTALNSPIVCCHNDLYLKNFIYNEEDRSIKLIDFEYASYNFQAFDLANHITEWCGVIMDWNKYPTKEEQDFFLRSYLEAYNGKKPSDEEVDHLYDVVNQFQLATNLLWSLWGFVDASLSSIEWDYLDYAFMRLNKYYELKKIL</sequence>
<dbReference type="Gene3D" id="3.30.200.20">
    <property type="entry name" value="Phosphorylase Kinase, domain 1"/>
    <property type="match status" value="1"/>
</dbReference>
<accession>A0A060N0G1</accession>
<evidence type="ECO:0000256" key="2">
    <source>
        <dbReference type="ARBA" id="ARBA00038211"/>
    </source>
</evidence>
<evidence type="ECO:0000256" key="3">
    <source>
        <dbReference type="ARBA" id="ARBA00038874"/>
    </source>
</evidence>
<dbReference type="CDD" id="cd05157">
    <property type="entry name" value="ETNK_euk"/>
    <property type="match status" value="1"/>
</dbReference>
<keyword evidence="4" id="KW-0418">Kinase</keyword>
<dbReference type="VEuPathDB" id="AmoebaDB:EHI8A_031840"/>
<evidence type="ECO:0000256" key="1">
    <source>
        <dbReference type="ARBA" id="ARBA00037883"/>
    </source>
</evidence>
<dbReference type="Gene3D" id="3.90.1200.10">
    <property type="match status" value="1"/>
</dbReference>
<comment type="pathway">
    <text evidence="1">Phospholipid metabolism; phosphatidylethanolamine biosynthesis; phosphatidylethanolamine from ethanolamine: step 1/3.</text>
</comment>
<comment type="similarity">
    <text evidence="2">Belongs to the choline/ethanolamine kinase family.</text>
</comment>
<dbReference type="EMBL" id="AK419651">
    <property type="protein sequence ID" value="BAN38314.1"/>
    <property type="molecule type" value="mRNA"/>
</dbReference>
<dbReference type="VEuPathDB" id="AmoebaDB:EHI7A_034760"/>
<dbReference type="GO" id="GO:0004305">
    <property type="term" value="F:ethanolamine kinase activity"/>
    <property type="evidence" value="ECO:0007669"/>
    <property type="project" value="UniProtKB-EC"/>
</dbReference>
<dbReference type="PANTHER" id="PTHR22603">
    <property type="entry name" value="CHOLINE/ETHANOALAMINE KINASE"/>
    <property type="match status" value="1"/>
</dbReference>
<dbReference type="Pfam" id="PF01633">
    <property type="entry name" value="Choline_kinase"/>
    <property type="match status" value="1"/>
</dbReference>
<dbReference type="SUPFAM" id="SSF56112">
    <property type="entry name" value="Protein kinase-like (PK-like)"/>
    <property type="match status" value="1"/>
</dbReference>
<organism evidence="4">
    <name type="scientific">Entamoeba histolytica</name>
    <dbReference type="NCBI Taxonomy" id="5759"/>
    <lineage>
        <taxon>Eukaryota</taxon>
        <taxon>Amoebozoa</taxon>
        <taxon>Evosea</taxon>
        <taxon>Archamoebae</taxon>
        <taxon>Mastigamoebida</taxon>
        <taxon>Entamoebidae</taxon>
        <taxon>Entamoeba</taxon>
    </lineage>
</organism>
<dbReference type="EC" id="2.7.1.82" evidence="3"/>
<protein>
    <recommendedName>
        <fullName evidence="3">ethanolamine kinase</fullName>
        <ecNumber evidence="3">2.7.1.82</ecNumber>
    </recommendedName>
</protein>
<evidence type="ECO:0000313" key="4">
    <source>
        <dbReference type="EMBL" id="BAN38314.1"/>
    </source>
</evidence>
<dbReference type="PANTHER" id="PTHR22603:SF66">
    <property type="entry name" value="ETHANOLAMINE KINASE"/>
    <property type="match status" value="1"/>
</dbReference>
<dbReference type="VEuPathDB" id="AmoebaDB:KM1_073040"/>
<dbReference type="AlphaFoldDB" id="A0A060N0G1"/>
<dbReference type="InterPro" id="IPR011009">
    <property type="entry name" value="Kinase-like_dom_sf"/>
</dbReference>
<proteinExistence type="evidence at transcript level"/>
<dbReference type="GO" id="GO:0006646">
    <property type="term" value="P:phosphatidylethanolamine biosynthetic process"/>
    <property type="evidence" value="ECO:0007669"/>
    <property type="project" value="TreeGrafter"/>
</dbReference>
<dbReference type="VEuPathDB" id="AmoebaDB:EHI5A_062790"/>
<name>A0A060N0G1_ENTHI</name>
<dbReference type="GO" id="GO:0005737">
    <property type="term" value="C:cytoplasm"/>
    <property type="evidence" value="ECO:0007669"/>
    <property type="project" value="TreeGrafter"/>
</dbReference>
<keyword evidence="4" id="KW-0808">Transferase</keyword>